<protein>
    <submittedName>
        <fullName evidence="1">Uncharacterized protein</fullName>
    </submittedName>
</protein>
<accession>A0ABQ1SCB6</accession>
<keyword evidence="2" id="KW-1185">Reference proteome</keyword>
<evidence type="ECO:0000313" key="1">
    <source>
        <dbReference type="EMBL" id="GGE01443.1"/>
    </source>
</evidence>
<sequence length="73" mass="8120">MSRIPIGKQAIFVGYEDLFDGNLKPGERVVVYDVDGEDACRVHPVRNRRADATVTECVYYSELQPLPPIIAVG</sequence>
<proteinExistence type="predicted"/>
<organism evidence="1 2">
    <name type="scientific">Tsuneonella deserti</name>
    <dbReference type="NCBI Taxonomy" id="2035528"/>
    <lineage>
        <taxon>Bacteria</taxon>
        <taxon>Pseudomonadati</taxon>
        <taxon>Pseudomonadota</taxon>
        <taxon>Alphaproteobacteria</taxon>
        <taxon>Sphingomonadales</taxon>
        <taxon>Erythrobacteraceae</taxon>
        <taxon>Tsuneonella</taxon>
    </lineage>
</organism>
<comment type="caution">
    <text evidence="1">The sequence shown here is derived from an EMBL/GenBank/DDBJ whole genome shotgun (WGS) entry which is preliminary data.</text>
</comment>
<evidence type="ECO:0000313" key="2">
    <source>
        <dbReference type="Proteomes" id="UP000619041"/>
    </source>
</evidence>
<gene>
    <name evidence="1" type="ORF">GCM10011515_21530</name>
</gene>
<dbReference type="Proteomes" id="UP000619041">
    <property type="component" value="Unassembled WGS sequence"/>
</dbReference>
<dbReference type="EMBL" id="BMKL01000001">
    <property type="protein sequence ID" value="GGE01443.1"/>
    <property type="molecule type" value="Genomic_DNA"/>
</dbReference>
<name>A0ABQ1SCB6_9SPHN</name>
<dbReference type="RefSeq" id="WP_188645140.1">
    <property type="nucleotide sequence ID" value="NZ_BMKL01000001.1"/>
</dbReference>
<reference evidence="2" key="1">
    <citation type="journal article" date="2019" name="Int. J. Syst. Evol. Microbiol.">
        <title>The Global Catalogue of Microorganisms (GCM) 10K type strain sequencing project: providing services to taxonomists for standard genome sequencing and annotation.</title>
        <authorList>
            <consortium name="The Broad Institute Genomics Platform"/>
            <consortium name="The Broad Institute Genome Sequencing Center for Infectious Disease"/>
            <person name="Wu L."/>
            <person name="Ma J."/>
        </authorList>
    </citation>
    <scope>NUCLEOTIDE SEQUENCE [LARGE SCALE GENOMIC DNA]</scope>
    <source>
        <strain evidence="2">CGMCC 1.15959</strain>
    </source>
</reference>